<accession>A0ABT8JVB6</accession>
<reference evidence="1" key="1">
    <citation type="submission" date="2023-03" db="EMBL/GenBank/DDBJ databases">
        <title>MT1 and MT2 Draft Genomes of Novel Species.</title>
        <authorList>
            <person name="Venkateswaran K."/>
        </authorList>
    </citation>
    <scope>NUCLEOTIDE SEQUENCE</scope>
    <source>
        <strain evidence="1">F6_3S_P_2</strain>
    </source>
</reference>
<dbReference type="Proteomes" id="UP001175097">
    <property type="component" value="Unassembled WGS sequence"/>
</dbReference>
<proteinExistence type="predicted"/>
<dbReference type="EMBL" id="JAROCC010000020">
    <property type="protein sequence ID" value="MDN4609114.1"/>
    <property type="molecule type" value="Genomic_DNA"/>
</dbReference>
<dbReference type="RefSeq" id="WP_301245693.1">
    <property type="nucleotide sequence ID" value="NZ_JAROCC010000020.1"/>
</dbReference>
<comment type="caution">
    <text evidence="1">The sequence shown here is derived from an EMBL/GenBank/DDBJ whole genome shotgun (WGS) entry which is preliminary data.</text>
</comment>
<keyword evidence="2" id="KW-1185">Reference proteome</keyword>
<evidence type="ECO:0008006" key="3">
    <source>
        <dbReference type="Google" id="ProtNLM"/>
    </source>
</evidence>
<evidence type="ECO:0000313" key="2">
    <source>
        <dbReference type="Proteomes" id="UP001175097"/>
    </source>
</evidence>
<organism evidence="1 2">
    <name type="scientific">Sporosarcina highlanderae</name>
    <dbReference type="NCBI Taxonomy" id="3035916"/>
    <lineage>
        <taxon>Bacteria</taxon>
        <taxon>Bacillati</taxon>
        <taxon>Bacillota</taxon>
        <taxon>Bacilli</taxon>
        <taxon>Bacillales</taxon>
        <taxon>Caryophanaceae</taxon>
        <taxon>Sporosarcina</taxon>
    </lineage>
</organism>
<dbReference type="Gene3D" id="2.60.120.260">
    <property type="entry name" value="Galactose-binding domain-like"/>
    <property type="match status" value="1"/>
</dbReference>
<name>A0ABT8JVB6_9BACL</name>
<protein>
    <recommendedName>
        <fullName evidence="3">BppU N-terminal domain-containing protein</fullName>
    </recommendedName>
</protein>
<gene>
    <name evidence="1" type="ORF">P5G49_16755</name>
</gene>
<sequence>MRQYTIASDLVQAKAIQPVVYKQYDNGDKLGFEFYQDGEKIQLKDETVLAFFELADQTVIQKTCKIEDGIAIATLDANILSIASTVKVEFTIYKNGDRTTTTTLSITVQRSINKHEAIKASAQWDIVEQVLGDGPVVIQQARTATTETNKATAEALQVASENKTRFLNAVETVALRDSTYPNPKHGDTVRVTSTATMYRFVSGTGWVKTDEYNPTVINEITSQIDNTARQTQTLTHGTQVINADGNSPLKVEFYGNTLVNLLGTDGNPKNASVWTSVAGTSRTVDNTNFKYGTGSIKVTIPTGDTNGNIRKELTLDPTKHYILLGDVKNGNATSGARVRFYNGSTYKDVLENTSDTVNFRFTYVKISPSDIGEKNHIYLRVLGEENQYAYFGGVRFYEISKATYDKIGVSLTDADVEKMFPYVDSVQHVKNPVVSVEGQNLFNPVDFASKSTKSSNSYDVTYKLIPNTKYTVITNMPYPGTTANLYFGGGVSATNGVHDGQPRTFTTDSSGNIYLGIRHTTSSYDDFMSGKYWIMFTLGDKTKPYVPRNPSYLYAETTLAGNNDKKDILSFNESVGRWEKTKWFEQKTLDGSLTWAFTTDYTGFKRVHANILETNYTSAKGNVVKHDGKLLTNGNPTLIADEFMIGSNGNTYFYISITDTDSGWTESMTPSVDLIKSYFYGWFYRGDGTTHKWRPIGDTDDARITSTLPTAPAPTIAEGKISHYKLTYQLAKPVIEPVTVEGDLVVSGATQVEVGSGVIVREKANPKQRTDSGNLYYINIRDGALSTVPNGNQLSQKTNKIIAIYKNGVKDDYWTFSSDNSSNAYGGKFASIPPANYDPTAEYTVTYEVLDKHAFTTNITEAKATYAKNIRGALDDTVTRLSDVATDVSVMAKIQYEILVRMKAGGL</sequence>
<evidence type="ECO:0000313" key="1">
    <source>
        <dbReference type="EMBL" id="MDN4609114.1"/>
    </source>
</evidence>